<dbReference type="Gramene" id="KQL01358">
    <property type="protein sequence ID" value="KQL01358"/>
    <property type="gene ID" value="SETIT_016025mg"/>
</dbReference>
<dbReference type="HOGENOM" id="CLU_3280487_0_0_1"/>
<dbReference type="AlphaFoldDB" id="K3YP33"/>
<protein>
    <submittedName>
        <fullName evidence="1">Uncharacterized protein</fullName>
    </submittedName>
</protein>
<organism evidence="1 2">
    <name type="scientific">Setaria italica</name>
    <name type="common">Foxtail millet</name>
    <name type="synonym">Panicum italicum</name>
    <dbReference type="NCBI Taxonomy" id="4555"/>
    <lineage>
        <taxon>Eukaryota</taxon>
        <taxon>Viridiplantae</taxon>
        <taxon>Streptophyta</taxon>
        <taxon>Embryophyta</taxon>
        <taxon>Tracheophyta</taxon>
        <taxon>Spermatophyta</taxon>
        <taxon>Magnoliopsida</taxon>
        <taxon>Liliopsida</taxon>
        <taxon>Poales</taxon>
        <taxon>Poaceae</taxon>
        <taxon>PACMAD clade</taxon>
        <taxon>Panicoideae</taxon>
        <taxon>Panicodae</taxon>
        <taxon>Paniceae</taxon>
        <taxon>Cenchrinae</taxon>
        <taxon>Setaria</taxon>
    </lineage>
</organism>
<sequence length="41" mass="5002">MNLQTWLWDKLKLWWKSMGFAAVICIDDRHNKHVIVTNEIF</sequence>
<evidence type="ECO:0000313" key="1">
    <source>
        <dbReference type="EnsemblPlants" id="KQL01358"/>
    </source>
</evidence>
<reference evidence="2" key="1">
    <citation type="journal article" date="2012" name="Nat. Biotechnol.">
        <title>Reference genome sequence of the model plant Setaria.</title>
        <authorList>
            <person name="Bennetzen J.L."/>
            <person name="Schmutz J."/>
            <person name="Wang H."/>
            <person name="Percifield R."/>
            <person name="Hawkins J."/>
            <person name="Pontaroli A.C."/>
            <person name="Estep M."/>
            <person name="Feng L."/>
            <person name="Vaughn J.N."/>
            <person name="Grimwood J."/>
            <person name="Jenkins J."/>
            <person name="Barry K."/>
            <person name="Lindquist E."/>
            <person name="Hellsten U."/>
            <person name="Deshpande S."/>
            <person name="Wang X."/>
            <person name="Wu X."/>
            <person name="Mitros T."/>
            <person name="Triplett J."/>
            <person name="Yang X."/>
            <person name="Ye C.Y."/>
            <person name="Mauro-Herrera M."/>
            <person name="Wang L."/>
            <person name="Li P."/>
            <person name="Sharma M."/>
            <person name="Sharma R."/>
            <person name="Ronald P.C."/>
            <person name="Panaud O."/>
            <person name="Kellogg E.A."/>
            <person name="Brutnell T.P."/>
            <person name="Doust A.N."/>
            <person name="Tuskan G.A."/>
            <person name="Rokhsar D."/>
            <person name="Devos K.M."/>
        </authorList>
    </citation>
    <scope>NUCLEOTIDE SEQUENCE [LARGE SCALE GENOMIC DNA]</scope>
    <source>
        <strain evidence="2">cv. Yugu1</strain>
    </source>
</reference>
<reference evidence="1" key="2">
    <citation type="submission" date="2018-08" db="UniProtKB">
        <authorList>
            <consortium name="EnsemblPlants"/>
        </authorList>
    </citation>
    <scope>IDENTIFICATION</scope>
    <source>
        <strain evidence="1">Yugu1</strain>
    </source>
</reference>
<dbReference type="Proteomes" id="UP000004995">
    <property type="component" value="Unassembled WGS sequence"/>
</dbReference>
<name>K3YP33_SETIT</name>
<dbReference type="EMBL" id="AGNK02003705">
    <property type="status" value="NOT_ANNOTATED_CDS"/>
    <property type="molecule type" value="Genomic_DNA"/>
</dbReference>
<dbReference type="InParanoid" id="K3YP33"/>
<dbReference type="EnsemblPlants" id="KQL01358">
    <property type="protein sequence ID" value="KQL01358"/>
    <property type="gene ID" value="SETIT_016025mg"/>
</dbReference>
<keyword evidence="2" id="KW-1185">Reference proteome</keyword>
<accession>K3YP33</accession>
<proteinExistence type="predicted"/>
<evidence type="ECO:0000313" key="2">
    <source>
        <dbReference type="Proteomes" id="UP000004995"/>
    </source>
</evidence>